<evidence type="ECO:0000259" key="2">
    <source>
        <dbReference type="Pfam" id="PF13460"/>
    </source>
</evidence>
<dbReference type="ExpressionAtlas" id="A0A2K3D7X2">
    <property type="expression patterns" value="baseline and differential"/>
</dbReference>
<dbReference type="OrthoDB" id="419598at2759"/>
<sequence length="310" mass="31668">MSTSVKSHASHVNRQELAPEATARPVDAVDAPAPTPGVPTRRRGLLLFGLASVAASCSGLDLAACAAEGITTVFVAGSTGNTGRRVVQQLRQAGFKVRAGARSTAKALSLGFGADAGIEVVEADVTKGVDELVAAIGSAQAVVCATGAVGFGSNGAAAVDEKGTIKLVDAASRAGGVTKFVLVSSLLTNASAVGQSNNPNYKFLNLFGGVLDAKLRAEKYLRSSGINYTIIRPGGLSNEPESEVGNVILRREDSLFGLDSDPGRAISRDTVAAVAVQALLQPAASKDKVVEIVASPSAPRLSPDTWFENV</sequence>
<dbReference type="AlphaFoldDB" id="A0A2K3D7X2"/>
<dbReference type="SUPFAM" id="SSF51735">
    <property type="entry name" value="NAD(P)-binding Rossmann-fold domains"/>
    <property type="match status" value="1"/>
</dbReference>
<dbReference type="PaxDb" id="3055-EDO98541"/>
<dbReference type="GeneID" id="5725066"/>
<dbReference type="Gramene" id="PNW76633">
    <property type="protein sequence ID" value="PNW76633"/>
    <property type="gene ID" value="CHLRE_11g467755v5"/>
</dbReference>
<dbReference type="InParanoid" id="A0A2K3D7X2"/>
<dbReference type="STRING" id="3055.A0A2K3D7X2"/>
<keyword evidence="4" id="KW-1185">Reference proteome</keyword>
<dbReference type="FunCoup" id="A0A2K3D7X2">
    <property type="interactions" value="1038"/>
</dbReference>
<dbReference type="Gene3D" id="3.40.50.720">
    <property type="entry name" value="NAD(P)-binding Rossmann-like Domain"/>
    <property type="match status" value="1"/>
</dbReference>
<evidence type="ECO:0000313" key="3">
    <source>
        <dbReference type="EMBL" id="PNW76633.1"/>
    </source>
</evidence>
<reference evidence="3 4" key="1">
    <citation type="journal article" date="2007" name="Science">
        <title>The Chlamydomonas genome reveals the evolution of key animal and plant functions.</title>
        <authorList>
            <person name="Merchant S.S."/>
            <person name="Prochnik S.E."/>
            <person name="Vallon O."/>
            <person name="Harris E.H."/>
            <person name="Karpowicz S.J."/>
            <person name="Witman G.B."/>
            <person name="Terry A."/>
            <person name="Salamov A."/>
            <person name="Fritz-Laylin L.K."/>
            <person name="Marechal-Drouard L."/>
            <person name="Marshall W.F."/>
            <person name="Qu L.H."/>
            <person name="Nelson D.R."/>
            <person name="Sanderfoot A.A."/>
            <person name="Spalding M.H."/>
            <person name="Kapitonov V.V."/>
            <person name="Ren Q."/>
            <person name="Ferris P."/>
            <person name="Lindquist E."/>
            <person name="Shapiro H."/>
            <person name="Lucas S.M."/>
            <person name="Grimwood J."/>
            <person name="Schmutz J."/>
            <person name="Cardol P."/>
            <person name="Cerutti H."/>
            <person name="Chanfreau G."/>
            <person name="Chen C.L."/>
            <person name="Cognat V."/>
            <person name="Croft M.T."/>
            <person name="Dent R."/>
            <person name="Dutcher S."/>
            <person name="Fernandez E."/>
            <person name="Fukuzawa H."/>
            <person name="Gonzalez-Ballester D."/>
            <person name="Gonzalez-Halphen D."/>
            <person name="Hallmann A."/>
            <person name="Hanikenne M."/>
            <person name="Hippler M."/>
            <person name="Inwood W."/>
            <person name="Jabbari K."/>
            <person name="Kalanon M."/>
            <person name="Kuras R."/>
            <person name="Lefebvre P.A."/>
            <person name="Lemaire S.D."/>
            <person name="Lobanov A.V."/>
            <person name="Lohr M."/>
            <person name="Manuell A."/>
            <person name="Meier I."/>
            <person name="Mets L."/>
            <person name="Mittag M."/>
            <person name="Mittelmeier T."/>
            <person name="Moroney J.V."/>
            <person name="Moseley J."/>
            <person name="Napoli C."/>
            <person name="Nedelcu A.M."/>
            <person name="Niyogi K."/>
            <person name="Novoselov S.V."/>
            <person name="Paulsen I.T."/>
            <person name="Pazour G."/>
            <person name="Purton S."/>
            <person name="Ral J.P."/>
            <person name="Riano-Pachon D.M."/>
            <person name="Riekhof W."/>
            <person name="Rymarquis L."/>
            <person name="Schroda M."/>
            <person name="Stern D."/>
            <person name="Umen J."/>
            <person name="Willows R."/>
            <person name="Wilson N."/>
            <person name="Zimmer S.L."/>
            <person name="Allmer J."/>
            <person name="Balk J."/>
            <person name="Bisova K."/>
            <person name="Chen C.J."/>
            <person name="Elias M."/>
            <person name="Gendler K."/>
            <person name="Hauser C."/>
            <person name="Lamb M.R."/>
            <person name="Ledford H."/>
            <person name="Long J.C."/>
            <person name="Minagawa J."/>
            <person name="Page M.D."/>
            <person name="Pan J."/>
            <person name="Pootakham W."/>
            <person name="Roje S."/>
            <person name="Rose A."/>
            <person name="Stahlberg E."/>
            <person name="Terauchi A.M."/>
            <person name="Yang P."/>
            <person name="Ball S."/>
            <person name="Bowler C."/>
            <person name="Dieckmann C.L."/>
            <person name="Gladyshev V.N."/>
            <person name="Green P."/>
            <person name="Jorgensen R."/>
            <person name="Mayfield S."/>
            <person name="Mueller-Roeber B."/>
            <person name="Rajamani S."/>
            <person name="Sayre R.T."/>
            <person name="Brokstein P."/>
            <person name="Dubchak I."/>
            <person name="Goodstein D."/>
            <person name="Hornick L."/>
            <person name="Huang Y.W."/>
            <person name="Jhaveri J."/>
            <person name="Luo Y."/>
            <person name="Martinez D."/>
            <person name="Ngau W.C."/>
            <person name="Otillar B."/>
            <person name="Poliakov A."/>
            <person name="Porter A."/>
            <person name="Szajkowski L."/>
            <person name="Werner G."/>
            <person name="Zhou K."/>
            <person name="Grigoriev I.V."/>
            <person name="Rokhsar D.S."/>
            <person name="Grossman A.R."/>
        </authorList>
    </citation>
    <scope>NUCLEOTIDE SEQUENCE [LARGE SCALE GENOMIC DNA]</scope>
    <source>
        <strain evidence="4">CC-503</strain>
    </source>
</reference>
<organism evidence="3 4">
    <name type="scientific">Chlamydomonas reinhardtii</name>
    <name type="common">Chlamydomonas smithii</name>
    <dbReference type="NCBI Taxonomy" id="3055"/>
    <lineage>
        <taxon>Eukaryota</taxon>
        <taxon>Viridiplantae</taxon>
        <taxon>Chlorophyta</taxon>
        <taxon>core chlorophytes</taxon>
        <taxon>Chlorophyceae</taxon>
        <taxon>CS clade</taxon>
        <taxon>Chlamydomonadales</taxon>
        <taxon>Chlamydomonadaceae</taxon>
        <taxon>Chlamydomonas</taxon>
    </lineage>
</organism>
<feature type="region of interest" description="Disordered" evidence="1">
    <location>
        <begin position="1"/>
        <end position="37"/>
    </location>
</feature>
<feature type="compositionally biased region" description="Polar residues" evidence="1">
    <location>
        <begin position="1"/>
        <end position="12"/>
    </location>
</feature>
<dbReference type="PANTHER" id="PTHR15020:SF11">
    <property type="entry name" value="OS06G0360300 PROTEIN"/>
    <property type="match status" value="1"/>
</dbReference>
<feature type="domain" description="NAD(P)-binding" evidence="2">
    <location>
        <begin position="77"/>
        <end position="282"/>
    </location>
</feature>
<dbReference type="EMBL" id="CM008972">
    <property type="protein sequence ID" value="PNW76633.1"/>
    <property type="molecule type" value="Genomic_DNA"/>
</dbReference>
<dbReference type="Pfam" id="PF13460">
    <property type="entry name" value="NAD_binding_10"/>
    <property type="match status" value="1"/>
</dbReference>
<evidence type="ECO:0000256" key="1">
    <source>
        <dbReference type="SAM" id="MobiDB-lite"/>
    </source>
</evidence>
<accession>A0A2K3D7X2</accession>
<name>A0A2K3D7X2_CHLRE</name>
<dbReference type="InterPro" id="IPR016040">
    <property type="entry name" value="NAD(P)-bd_dom"/>
</dbReference>
<dbReference type="RefSeq" id="XP_001699478.2">
    <property type="nucleotide sequence ID" value="XM_001699426.2"/>
</dbReference>
<feature type="compositionally biased region" description="Low complexity" evidence="1">
    <location>
        <begin position="21"/>
        <end position="32"/>
    </location>
</feature>
<dbReference type="InterPro" id="IPR036291">
    <property type="entry name" value="NAD(P)-bd_dom_sf"/>
</dbReference>
<dbReference type="PANTHER" id="PTHR15020">
    <property type="entry name" value="FLAVIN REDUCTASE-RELATED"/>
    <property type="match status" value="1"/>
</dbReference>
<proteinExistence type="predicted"/>
<dbReference type="CDD" id="cd05243">
    <property type="entry name" value="SDR_a5"/>
    <property type="match status" value="1"/>
</dbReference>
<protein>
    <recommendedName>
        <fullName evidence="2">NAD(P)-binding domain-containing protein</fullName>
    </recommendedName>
</protein>
<dbReference type="KEGG" id="cre:CHLRE_11g467755v5"/>
<gene>
    <name evidence="3" type="ORF">CHLRE_11g467755v5</name>
</gene>
<evidence type="ECO:0000313" key="4">
    <source>
        <dbReference type="Proteomes" id="UP000006906"/>
    </source>
</evidence>
<dbReference type="Proteomes" id="UP000006906">
    <property type="component" value="Chromosome 11"/>
</dbReference>